<dbReference type="VEuPathDB" id="FungiDB:PC110_g9101"/>
<keyword evidence="3" id="KW-1185">Reference proteome</keyword>
<dbReference type="OrthoDB" id="96101at2759"/>
<proteinExistence type="predicted"/>
<comment type="caution">
    <text evidence="2">The sequence shown here is derived from an EMBL/GenBank/DDBJ whole genome shotgun (WGS) entry which is preliminary data.</text>
</comment>
<organism evidence="2 3">
    <name type="scientific">Phytophthora cactorum</name>
    <dbReference type="NCBI Taxonomy" id="29920"/>
    <lineage>
        <taxon>Eukaryota</taxon>
        <taxon>Sar</taxon>
        <taxon>Stramenopiles</taxon>
        <taxon>Oomycota</taxon>
        <taxon>Peronosporomycetes</taxon>
        <taxon>Peronosporales</taxon>
        <taxon>Peronosporaceae</taxon>
        <taxon>Phytophthora</taxon>
    </lineage>
</organism>
<dbReference type="EMBL" id="RCMV01001143">
    <property type="protein sequence ID" value="KAG3210126.1"/>
    <property type="molecule type" value="Genomic_DNA"/>
</dbReference>
<name>A0A329SEY3_9STRA</name>
<dbReference type="EMBL" id="MJFZ01000196">
    <property type="protein sequence ID" value="RAW34596.1"/>
    <property type="molecule type" value="Genomic_DNA"/>
</dbReference>
<dbReference type="PANTHER" id="PTHR40866">
    <property type="entry name" value="BED-TYPE DOMAIN-CONTAINING PROTEIN"/>
    <property type="match status" value="1"/>
</dbReference>
<dbReference type="PANTHER" id="PTHR40866:SF1">
    <property type="entry name" value="BED-TYPE DOMAIN-CONTAINING PROTEIN"/>
    <property type="match status" value="1"/>
</dbReference>
<evidence type="ECO:0000313" key="2">
    <source>
        <dbReference type="EMBL" id="RAW34596.1"/>
    </source>
</evidence>
<protein>
    <recommendedName>
        <fullName evidence="4">HAT C-terminal dimerisation domain-containing protein</fullName>
    </recommendedName>
</protein>
<reference evidence="1" key="2">
    <citation type="submission" date="2018-05" db="EMBL/GenBank/DDBJ databases">
        <title>Effector identification in a new, highly contiguous assembly of the strawberry crown rot pathogen Phytophthora cactorum.</title>
        <authorList>
            <person name="Armitage A.D."/>
            <person name="Nellist C.F."/>
            <person name="Bates H."/>
            <person name="Vickerstaff R.J."/>
            <person name="Harrison R.J."/>
        </authorList>
    </citation>
    <scope>NUCLEOTIDE SEQUENCE</scope>
    <source>
        <strain evidence="1">P421</strain>
    </source>
</reference>
<dbReference type="Proteomes" id="UP000760860">
    <property type="component" value="Unassembled WGS sequence"/>
</dbReference>
<accession>A0A329SEY3</accession>
<evidence type="ECO:0000313" key="1">
    <source>
        <dbReference type="EMBL" id="KAG3210126.1"/>
    </source>
</evidence>
<dbReference type="Proteomes" id="UP000251314">
    <property type="component" value="Unassembled WGS sequence"/>
</dbReference>
<evidence type="ECO:0008006" key="4">
    <source>
        <dbReference type="Google" id="ProtNLM"/>
    </source>
</evidence>
<gene>
    <name evidence="2" type="ORF">PC110_g9101</name>
    <name evidence="1" type="ORF">PC129_g18865</name>
</gene>
<dbReference type="AlphaFoldDB" id="A0A329SEY3"/>
<sequence length="134" mass="15258">MKLQSEELSLRDLLDGRLEVLPSFNNYLAPNAEIVHSPDVESGAAKVLGGKANRLTRTEKVALILKRHRGDKAPSEYILLDAIPLTNIVERLFSIARMVLRYERNRLSSMTLEMILFLKINQTYWDVTTVDTCI</sequence>
<evidence type="ECO:0000313" key="3">
    <source>
        <dbReference type="Proteomes" id="UP000251314"/>
    </source>
</evidence>
<reference evidence="2 3" key="1">
    <citation type="submission" date="2018-01" db="EMBL/GenBank/DDBJ databases">
        <title>Draft genome of the strawberry crown rot pathogen Phytophthora cactorum.</title>
        <authorList>
            <person name="Armitage A.D."/>
            <person name="Lysoe E."/>
            <person name="Nellist C.F."/>
            <person name="Harrison R.J."/>
            <person name="Brurberg M.B."/>
        </authorList>
    </citation>
    <scope>NUCLEOTIDE SEQUENCE [LARGE SCALE GENOMIC DNA]</scope>
    <source>
        <strain evidence="2 3">10300</strain>
    </source>
</reference>